<dbReference type="EMBL" id="JACHMM010000001">
    <property type="protein sequence ID" value="MBB5789256.1"/>
    <property type="molecule type" value="Genomic_DNA"/>
</dbReference>
<dbReference type="InterPro" id="IPR036873">
    <property type="entry name" value="Rhodanese-like_dom_sf"/>
</dbReference>
<dbReference type="PANTHER" id="PTHR44086">
    <property type="entry name" value="THIOSULFATE SULFURTRANSFERASE RDL2, MITOCHONDRIAL-RELATED"/>
    <property type="match status" value="1"/>
</dbReference>
<proteinExistence type="predicted"/>
<keyword evidence="2" id="KW-0808">Transferase</keyword>
<evidence type="ECO:0000313" key="3">
    <source>
        <dbReference type="Proteomes" id="UP000542813"/>
    </source>
</evidence>
<dbReference type="Pfam" id="PF00581">
    <property type="entry name" value="Rhodanese"/>
    <property type="match status" value="1"/>
</dbReference>
<accession>A0A7W9GT35</accession>
<evidence type="ECO:0000259" key="1">
    <source>
        <dbReference type="PROSITE" id="PS50206"/>
    </source>
</evidence>
<dbReference type="Gene3D" id="3.40.250.10">
    <property type="entry name" value="Rhodanese-like domain"/>
    <property type="match status" value="1"/>
</dbReference>
<dbReference type="PANTHER" id="PTHR44086:SF10">
    <property type="entry name" value="THIOSULFATE SULFURTRANSFERASE_RHODANESE-LIKE DOMAIN-CONTAINING PROTEIN 3"/>
    <property type="match status" value="1"/>
</dbReference>
<dbReference type="PROSITE" id="PS50206">
    <property type="entry name" value="RHODANESE_3"/>
    <property type="match status" value="1"/>
</dbReference>
<comment type="caution">
    <text evidence="2">The sequence shown here is derived from an EMBL/GenBank/DDBJ whole genome shotgun (WGS) entry which is preliminary data.</text>
</comment>
<gene>
    <name evidence="2" type="ORF">HD601_003831</name>
</gene>
<feature type="domain" description="Rhodanese" evidence="1">
    <location>
        <begin position="38"/>
        <end position="132"/>
    </location>
</feature>
<name>A0A7W9GT35_9ACTN</name>
<reference evidence="2 3" key="1">
    <citation type="submission" date="2020-08" db="EMBL/GenBank/DDBJ databases">
        <title>Sequencing the genomes of 1000 actinobacteria strains.</title>
        <authorList>
            <person name="Klenk H.-P."/>
        </authorList>
    </citation>
    <scope>NUCLEOTIDE SEQUENCE [LARGE SCALE GENOMIC DNA]</scope>
    <source>
        <strain evidence="2 3">DSM 102122</strain>
    </source>
</reference>
<protein>
    <submittedName>
        <fullName evidence="2">Rhodanese-related sulfurtransferase</fullName>
    </submittedName>
</protein>
<dbReference type="InterPro" id="IPR001763">
    <property type="entry name" value="Rhodanese-like_dom"/>
</dbReference>
<organism evidence="2 3">
    <name type="scientific">Jiangella mangrovi</name>
    <dbReference type="NCBI Taxonomy" id="1524084"/>
    <lineage>
        <taxon>Bacteria</taxon>
        <taxon>Bacillati</taxon>
        <taxon>Actinomycetota</taxon>
        <taxon>Actinomycetes</taxon>
        <taxon>Jiangellales</taxon>
        <taxon>Jiangellaceae</taxon>
        <taxon>Jiangella</taxon>
    </lineage>
</organism>
<dbReference type="GO" id="GO:0004792">
    <property type="term" value="F:thiosulfate-cyanide sulfurtransferase activity"/>
    <property type="evidence" value="ECO:0007669"/>
    <property type="project" value="TreeGrafter"/>
</dbReference>
<evidence type="ECO:0000313" key="2">
    <source>
        <dbReference type="EMBL" id="MBB5789256.1"/>
    </source>
</evidence>
<sequence length="137" mass="14583">MSAHPTGPRVDTLVDAARSRLVRVTPEQAAHAVTYELALLVDTRPAEDRARYGTIPGALVVDRNVLEWRLDPTSPHRLEQADDPRRTVIVFCNEGYASSLAAASLRDLGLVNATDLVGGFHAWAAAGLPVAGPHAAA</sequence>
<dbReference type="RefSeq" id="WP_184824499.1">
    <property type="nucleotide sequence ID" value="NZ_JACHMM010000001.1"/>
</dbReference>
<keyword evidence="3" id="KW-1185">Reference proteome</keyword>
<dbReference type="Proteomes" id="UP000542813">
    <property type="component" value="Unassembled WGS sequence"/>
</dbReference>
<dbReference type="SMART" id="SM00450">
    <property type="entry name" value="RHOD"/>
    <property type="match status" value="1"/>
</dbReference>
<dbReference type="SUPFAM" id="SSF52821">
    <property type="entry name" value="Rhodanese/Cell cycle control phosphatase"/>
    <property type="match status" value="1"/>
</dbReference>
<dbReference type="AlphaFoldDB" id="A0A7W9GT35"/>